<keyword evidence="2" id="KW-0812">Transmembrane</keyword>
<keyword evidence="2" id="KW-0472">Membrane</keyword>
<dbReference type="PANTHER" id="PTHR42709">
    <property type="entry name" value="ALKALINE PHOSPHATASE LIKE PROTEIN"/>
    <property type="match status" value="1"/>
</dbReference>
<feature type="domain" description="VTT" evidence="3">
    <location>
        <begin position="36"/>
        <end position="161"/>
    </location>
</feature>
<reference evidence="4 5" key="1">
    <citation type="submission" date="2023-04" db="EMBL/GenBank/DDBJ databases">
        <authorList>
            <person name="Hsu D."/>
        </authorList>
    </citation>
    <scope>NUCLEOTIDE SEQUENCE [LARGE SCALE GENOMIC DNA]</scope>
    <source>
        <strain evidence="4 5">MK1</strain>
    </source>
</reference>
<feature type="transmembrane region" description="Helical" evidence="2">
    <location>
        <begin position="141"/>
        <end position="164"/>
    </location>
</feature>
<feature type="transmembrane region" description="Helical" evidence="2">
    <location>
        <begin position="20"/>
        <end position="44"/>
    </location>
</feature>
<comment type="similarity">
    <text evidence="1">Belongs to the DedA family.</text>
</comment>
<proteinExistence type="inferred from homology"/>
<evidence type="ECO:0000313" key="4">
    <source>
        <dbReference type="EMBL" id="WRO22416.1"/>
    </source>
</evidence>
<dbReference type="AlphaFoldDB" id="A0AAU0UQC9"/>
<dbReference type="InterPro" id="IPR051311">
    <property type="entry name" value="DedA_domain"/>
</dbReference>
<name>A0AAU0UQC9_9FIRM</name>
<feature type="transmembrane region" description="Helical" evidence="2">
    <location>
        <begin position="176"/>
        <end position="195"/>
    </location>
</feature>
<evidence type="ECO:0000256" key="1">
    <source>
        <dbReference type="ARBA" id="ARBA00010792"/>
    </source>
</evidence>
<dbReference type="GO" id="GO:0005886">
    <property type="term" value="C:plasma membrane"/>
    <property type="evidence" value="ECO:0007669"/>
    <property type="project" value="TreeGrafter"/>
</dbReference>
<dbReference type="KEGG" id="dbc:MFMK1_002245"/>
<dbReference type="PANTHER" id="PTHR42709:SF9">
    <property type="entry name" value="ALKALINE PHOSPHATASE LIKE PROTEIN"/>
    <property type="match status" value="1"/>
</dbReference>
<evidence type="ECO:0000313" key="5">
    <source>
        <dbReference type="Proteomes" id="UP001329915"/>
    </source>
</evidence>
<feature type="transmembrane region" description="Helical" evidence="2">
    <location>
        <begin position="56"/>
        <end position="77"/>
    </location>
</feature>
<protein>
    <submittedName>
        <fullName evidence="4">DedA family protein</fullName>
    </submittedName>
</protein>
<dbReference type="EMBL" id="CP121694">
    <property type="protein sequence ID" value="WRO22416.1"/>
    <property type="molecule type" value="Genomic_DNA"/>
</dbReference>
<dbReference type="Proteomes" id="UP001329915">
    <property type="component" value="Chromosome"/>
</dbReference>
<organism evidence="4 5">
    <name type="scientific">Metallumcola ferriviriculae</name>
    <dbReference type="NCBI Taxonomy" id="3039180"/>
    <lineage>
        <taxon>Bacteria</taxon>
        <taxon>Bacillati</taxon>
        <taxon>Bacillota</taxon>
        <taxon>Clostridia</taxon>
        <taxon>Neomoorellales</taxon>
        <taxon>Desulfitibacteraceae</taxon>
        <taxon>Metallumcola</taxon>
    </lineage>
</organism>
<evidence type="ECO:0000259" key="3">
    <source>
        <dbReference type="Pfam" id="PF09335"/>
    </source>
</evidence>
<feature type="transmembrane region" description="Helical" evidence="2">
    <location>
        <begin position="110"/>
        <end position="129"/>
    </location>
</feature>
<keyword evidence="2" id="KW-1133">Transmembrane helix</keyword>
<dbReference type="InterPro" id="IPR032816">
    <property type="entry name" value="VTT_dom"/>
</dbReference>
<gene>
    <name evidence="4" type="ORF">MFMK1_002245</name>
</gene>
<evidence type="ECO:0000256" key="2">
    <source>
        <dbReference type="SAM" id="Phobius"/>
    </source>
</evidence>
<dbReference type="RefSeq" id="WP_366921829.1">
    <property type="nucleotide sequence ID" value="NZ_CP121694.1"/>
</dbReference>
<accession>A0AAU0UQC9</accession>
<sequence length="219" mass="25324">MHIWGIDFSQLFDFAAQLGYWGAAAALFIEGLTIPFPGGTFLLFYGFLASQGKTSLLLAISSASLGYTIACTFPYWLGRVGGRPVLLHYGRYIGFSQKRFEETEQWFSKFGVPIVAFGRLLFFRNYVSYFAGLNQMAPQRFYFYTWLGVTPWVIYMVVLGYVLGSNWRYALTLVDRYSWVGALLIVAMIGMVYWIHQVGIGRRFFNWFAERWSRKNEKQ</sequence>
<keyword evidence="5" id="KW-1185">Reference proteome</keyword>
<dbReference type="Pfam" id="PF09335">
    <property type="entry name" value="VTT_dom"/>
    <property type="match status" value="1"/>
</dbReference>